<dbReference type="KEGG" id="kfv:AS188_03490"/>
<feature type="transmembrane region" description="Helical" evidence="1">
    <location>
        <begin position="48"/>
        <end position="71"/>
    </location>
</feature>
<name>A0A0U3GHX4_9MICC</name>
<keyword evidence="1" id="KW-1133">Transmembrane helix</keyword>
<dbReference type="EMBL" id="BJZR01000007">
    <property type="protein sequence ID" value="GEO91171.1"/>
    <property type="molecule type" value="Genomic_DNA"/>
</dbReference>
<dbReference type="STRING" id="446860.AS188_03490"/>
<reference evidence="3 5" key="2">
    <citation type="submission" date="2019-07" db="EMBL/GenBank/DDBJ databases">
        <title>Whole genome shotgun sequence of Kocuria flava NBRC 107626.</title>
        <authorList>
            <person name="Hosoyama A."/>
            <person name="Uohara A."/>
            <person name="Ohji S."/>
            <person name="Ichikawa N."/>
        </authorList>
    </citation>
    <scope>NUCLEOTIDE SEQUENCE [LARGE SCALE GENOMIC DNA]</scope>
    <source>
        <strain evidence="3 5">NBRC 107626</strain>
    </source>
</reference>
<dbReference type="RefSeq" id="WP_058857675.1">
    <property type="nucleotide sequence ID" value="NZ_BJZR01000007.1"/>
</dbReference>
<gene>
    <name evidence="2" type="ORF">AS188_03490</name>
    <name evidence="3" type="ORF">KFL01_04770</name>
</gene>
<keyword evidence="1" id="KW-0812">Transmembrane</keyword>
<evidence type="ECO:0000256" key="1">
    <source>
        <dbReference type="SAM" id="Phobius"/>
    </source>
</evidence>
<reference evidence="2 4" key="1">
    <citation type="submission" date="2015-11" db="EMBL/GenBank/DDBJ databases">
        <title>Complete Genome Sequence of Kocuria flava strain HO-9041.</title>
        <authorList>
            <person name="Zhou M."/>
            <person name="Dai J."/>
        </authorList>
    </citation>
    <scope>NUCLEOTIDE SEQUENCE [LARGE SCALE GENOMIC DNA]</scope>
    <source>
        <strain evidence="2 4">HO-9041</strain>
    </source>
</reference>
<evidence type="ECO:0000313" key="3">
    <source>
        <dbReference type="EMBL" id="GEO91171.1"/>
    </source>
</evidence>
<evidence type="ECO:0000313" key="5">
    <source>
        <dbReference type="Proteomes" id="UP000321155"/>
    </source>
</evidence>
<keyword evidence="1" id="KW-0472">Membrane</keyword>
<evidence type="ECO:0000313" key="4">
    <source>
        <dbReference type="Proteomes" id="UP000057181"/>
    </source>
</evidence>
<dbReference type="EMBL" id="CP013254">
    <property type="protein sequence ID" value="ALU38963.1"/>
    <property type="molecule type" value="Genomic_DNA"/>
</dbReference>
<dbReference type="Proteomes" id="UP000057181">
    <property type="component" value="Chromosome"/>
</dbReference>
<evidence type="ECO:0008006" key="6">
    <source>
        <dbReference type="Google" id="ProtNLM"/>
    </source>
</evidence>
<keyword evidence="5" id="KW-1185">Reference proteome</keyword>
<dbReference type="AlphaFoldDB" id="A0A0U3GHX4"/>
<dbReference type="OrthoDB" id="4570818at2"/>
<sequence>MLETLQDFTSSLPPLLQWLGVLLAGAVPFVESYFGSVIGVLAGLHPVAAVGAAVVGNIASMLLLVLGAHRLRGRFADSRKEPSAQRQKLRRAFDRYGVAGVSLLGQTILPSQITATAMVSFGAARNAVILWQIVSILLWGTAFGLLTALGVDLLARP</sequence>
<feature type="transmembrane region" description="Helical" evidence="1">
    <location>
        <begin position="92"/>
        <end position="109"/>
    </location>
</feature>
<accession>A0A0U3GHX4</accession>
<feature type="transmembrane region" description="Helical" evidence="1">
    <location>
        <begin position="129"/>
        <end position="155"/>
    </location>
</feature>
<dbReference type="Proteomes" id="UP000321155">
    <property type="component" value="Unassembled WGS sequence"/>
</dbReference>
<organism evidence="2 4">
    <name type="scientific">Kocuria flava</name>
    <dbReference type="NCBI Taxonomy" id="446860"/>
    <lineage>
        <taxon>Bacteria</taxon>
        <taxon>Bacillati</taxon>
        <taxon>Actinomycetota</taxon>
        <taxon>Actinomycetes</taxon>
        <taxon>Micrococcales</taxon>
        <taxon>Micrococcaceae</taxon>
        <taxon>Kocuria</taxon>
    </lineage>
</organism>
<feature type="transmembrane region" description="Helical" evidence="1">
    <location>
        <begin position="21"/>
        <end position="42"/>
    </location>
</feature>
<evidence type="ECO:0000313" key="2">
    <source>
        <dbReference type="EMBL" id="ALU38963.1"/>
    </source>
</evidence>
<protein>
    <recommendedName>
        <fullName evidence="6">Small multidrug efflux protein</fullName>
    </recommendedName>
</protein>
<proteinExistence type="predicted"/>